<evidence type="ECO:0000256" key="1">
    <source>
        <dbReference type="SAM" id="Phobius"/>
    </source>
</evidence>
<sequence length="115" mass="12901">MTVKRNAMFERAVRIEMLRARAAVERDTIARHTGDLVDSLDPRVAVGRLLPGNARDMVSRGLRLVTRYPYILTTVLSNRRFKAVRWISLAAVAVGAWAMFSGNDKSDDNPDDQSL</sequence>
<evidence type="ECO:0000313" key="2">
    <source>
        <dbReference type="EMBL" id="UOD51248.1"/>
    </source>
</evidence>
<feature type="transmembrane region" description="Helical" evidence="1">
    <location>
        <begin position="83"/>
        <end position="100"/>
    </location>
</feature>
<evidence type="ECO:0000313" key="3">
    <source>
        <dbReference type="Proteomes" id="UP000831607"/>
    </source>
</evidence>
<accession>A0ABY4AMI7</accession>
<keyword evidence="1" id="KW-1133">Transmembrane helix</keyword>
<dbReference type="RefSeq" id="WP_243479715.1">
    <property type="nucleotide sequence ID" value="NZ_CP063982.1"/>
</dbReference>
<keyword evidence="1" id="KW-0472">Membrane</keyword>
<keyword evidence="3" id="KW-1185">Reference proteome</keyword>
<organism evidence="2 3">
    <name type="scientific">Orrella daihaiensis</name>
    <dbReference type="NCBI Taxonomy" id="2782176"/>
    <lineage>
        <taxon>Bacteria</taxon>
        <taxon>Pseudomonadati</taxon>
        <taxon>Pseudomonadota</taxon>
        <taxon>Betaproteobacteria</taxon>
        <taxon>Burkholderiales</taxon>
        <taxon>Alcaligenaceae</taxon>
        <taxon>Orrella</taxon>
    </lineage>
</organism>
<evidence type="ECO:0008006" key="4">
    <source>
        <dbReference type="Google" id="ProtNLM"/>
    </source>
</evidence>
<proteinExistence type="predicted"/>
<name>A0ABY4AMI7_9BURK</name>
<gene>
    <name evidence="2" type="ORF">DHf2319_04985</name>
</gene>
<protein>
    <recommendedName>
        <fullName evidence="4">DUF3618 domain-containing protein</fullName>
    </recommendedName>
</protein>
<keyword evidence="1" id="KW-0812">Transmembrane</keyword>
<reference evidence="2 3" key="1">
    <citation type="submission" date="2020-11" db="EMBL/GenBank/DDBJ databases">
        <title>Algicoccus daihaiensis sp.nov., isolated from Daihai Lake in Inner Mongolia.</title>
        <authorList>
            <person name="Kai J."/>
        </authorList>
    </citation>
    <scope>NUCLEOTIDE SEQUENCE [LARGE SCALE GENOMIC DNA]</scope>
    <source>
        <strain evidence="3">f23</strain>
    </source>
</reference>
<dbReference type="EMBL" id="CP063982">
    <property type="protein sequence ID" value="UOD51248.1"/>
    <property type="molecule type" value="Genomic_DNA"/>
</dbReference>
<dbReference type="Proteomes" id="UP000831607">
    <property type="component" value="Chromosome"/>
</dbReference>